<dbReference type="GO" id="GO:0004029">
    <property type="term" value="F:aldehyde dehydrogenase (NAD+) activity"/>
    <property type="evidence" value="ECO:0007669"/>
    <property type="project" value="UniProtKB-EC"/>
</dbReference>
<dbReference type="InterPro" id="IPR015590">
    <property type="entry name" value="Aldehyde_DH_dom"/>
</dbReference>
<evidence type="ECO:0000313" key="7">
    <source>
        <dbReference type="EMBL" id="QGG42469.1"/>
    </source>
</evidence>
<dbReference type="EC" id="1.2.1.3" evidence="3"/>
<reference evidence="7 8" key="1">
    <citation type="submission" date="2019-11" db="EMBL/GenBank/DDBJ databases">
        <authorList>
            <person name="Li J."/>
        </authorList>
    </citation>
    <scope>NUCLEOTIDE SEQUENCE [LARGE SCALE GENOMIC DNA]</scope>
    <source>
        <strain evidence="7 8">MF47</strain>
    </source>
</reference>
<evidence type="ECO:0000256" key="5">
    <source>
        <dbReference type="RuleBase" id="RU003345"/>
    </source>
</evidence>
<evidence type="ECO:0000256" key="2">
    <source>
        <dbReference type="ARBA" id="ARBA00023002"/>
    </source>
</evidence>
<dbReference type="AlphaFoldDB" id="A0A5Q2MKZ5"/>
<dbReference type="PANTHER" id="PTHR43111">
    <property type="entry name" value="ALDEHYDE DEHYDROGENASE B-RELATED"/>
    <property type="match status" value="1"/>
</dbReference>
<dbReference type="SUPFAM" id="SSF53720">
    <property type="entry name" value="ALDH-like"/>
    <property type="match status" value="1"/>
</dbReference>
<dbReference type="EMBL" id="CP045737">
    <property type="protein sequence ID" value="QGG42469.1"/>
    <property type="molecule type" value="Genomic_DNA"/>
</dbReference>
<dbReference type="Pfam" id="PF00171">
    <property type="entry name" value="Aldedh"/>
    <property type="match status" value="1"/>
</dbReference>
<dbReference type="InterPro" id="IPR016161">
    <property type="entry name" value="Ald_DH/histidinol_DH"/>
</dbReference>
<dbReference type="InterPro" id="IPR016162">
    <property type="entry name" value="Ald_DH_N"/>
</dbReference>
<dbReference type="CDD" id="cd07559">
    <property type="entry name" value="ALDH_ACDHII_AcoD-like"/>
    <property type="match status" value="1"/>
</dbReference>
<accession>A0A5Q2MKZ5</accession>
<name>A0A5Q2MKZ5_9ACTN</name>
<proteinExistence type="inferred from homology"/>
<dbReference type="FunFam" id="3.40.309.10:FF:000017">
    <property type="entry name" value="Aldehyde dehydrogenase B"/>
    <property type="match status" value="1"/>
</dbReference>
<gene>
    <name evidence="7" type="ORF">GEV26_14400</name>
</gene>
<dbReference type="KEGG" id="aef:GEV26_14400"/>
<keyword evidence="2 5" id="KW-0560">Oxidoreductase</keyword>
<dbReference type="PANTHER" id="PTHR43111:SF1">
    <property type="entry name" value="ALDEHYDE DEHYDROGENASE B-RELATED"/>
    <property type="match status" value="1"/>
</dbReference>
<evidence type="ECO:0000256" key="4">
    <source>
        <dbReference type="ARBA" id="ARBA00049194"/>
    </source>
</evidence>
<evidence type="ECO:0000256" key="3">
    <source>
        <dbReference type="ARBA" id="ARBA00024226"/>
    </source>
</evidence>
<comment type="similarity">
    <text evidence="1 5">Belongs to the aldehyde dehydrogenase family.</text>
</comment>
<dbReference type="Gene3D" id="3.40.605.10">
    <property type="entry name" value="Aldehyde Dehydrogenase, Chain A, domain 1"/>
    <property type="match status" value="1"/>
</dbReference>
<evidence type="ECO:0000313" key="8">
    <source>
        <dbReference type="Proteomes" id="UP000392064"/>
    </source>
</evidence>
<evidence type="ECO:0000256" key="1">
    <source>
        <dbReference type="ARBA" id="ARBA00009986"/>
    </source>
</evidence>
<dbReference type="Proteomes" id="UP000392064">
    <property type="component" value="Chromosome"/>
</dbReference>
<protein>
    <recommendedName>
        <fullName evidence="3">aldehyde dehydrogenase (NAD(+))</fullName>
        <ecNumber evidence="3">1.2.1.3</ecNumber>
    </recommendedName>
</protein>
<dbReference type="Gene3D" id="3.40.309.10">
    <property type="entry name" value="Aldehyde Dehydrogenase, Chain A, domain 2"/>
    <property type="match status" value="1"/>
</dbReference>
<dbReference type="PROSITE" id="PS00070">
    <property type="entry name" value="ALDEHYDE_DEHYDR_CYS"/>
    <property type="match status" value="1"/>
</dbReference>
<evidence type="ECO:0000259" key="6">
    <source>
        <dbReference type="Pfam" id="PF00171"/>
    </source>
</evidence>
<dbReference type="RefSeq" id="WP_153654148.1">
    <property type="nucleotide sequence ID" value="NZ_CP045737.1"/>
</dbReference>
<comment type="catalytic activity">
    <reaction evidence="4">
        <text>an aldehyde + NAD(+) + H2O = a carboxylate + NADH + 2 H(+)</text>
        <dbReference type="Rhea" id="RHEA:16185"/>
        <dbReference type="ChEBI" id="CHEBI:15377"/>
        <dbReference type="ChEBI" id="CHEBI:15378"/>
        <dbReference type="ChEBI" id="CHEBI:17478"/>
        <dbReference type="ChEBI" id="CHEBI:29067"/>
        <dbReference type="ChEBI" id="CHEBI:57540"/>
        <dbReference type="ChEBI" id="CHEBI:57945"/>
        <dbReference type="EC" id="1.2.1.3"/>
    </reaction>
</comment>
<organism evidence="7 8">
    <name type="scientific">Aeromicrobium yanjiei</name>
    <dbReference type="NCBI Taxonomy" id="2662028"/>
    <lineage>
        <taxon>Bacteria</taxon>
        <taxon>Bacillati</taxon>
        <taxon>Actinomycetota</taxon>
        <taxon>Actinomycetes</taxon>
        <taxon>Propionibacteriales</taxon>
        <taxon>Nocardioidaceae</taxon>
        <taxon>Aeromicrobium</taxon>
    </lineage>
</organism>
<feature type="domain" description="Aldehyde dehydrogenase" evidence="6">
    <location>
        <begin position="35"/>
        <end position="494"/>
    </location>
</feature>
<dbReference type="PROSITE" id="PS00687">
    <property type="entry name" value="ALDEHYDE_DEHYDR_GLU"/>
    <property type="match status" value="1"/>
</dbReference>
<sequence length="507" mass="54905">MTVYAQPGAEGSVVSYKSRYDHWIGGEYVAPVKGQYFENVSPVNGKVFTEVARGTAEDIEAALDAAHAAAPAWGKTSVTERSAILNQIADRIEQNLEMLAVGETWDNGKPVRETMAADLPLVVDHFRYFAGAIRAQEGALSQLDEQTVAYHFHEPLGVVGQIIPWNFPLLMATWKLAPALAAGNAVVLKPAEQTPASIMLLIELIGDLLPAGVVNIVNGFGVEAGAPLASSSRIRKIAFTGETTTGRLIAQYASQNLIPATLELGGKSPNIFFEDVASKDDAFYDKALEGFAMFALNQGEVCTCPSRGLIQNSILEQFLPAATERVKAIKQGNPLDTETMLGAQASNDQLEKILSYFDIGVQEGARVITGGERVDLGGDLSGGYYVAPTIFQGHNKMRVFQEEIFGPVVSVTGFEDYAEAIDIANDSLYGLGAGVWSRDSNTAYKAGRDIQAGRVWTNCYHQYPAHAAFGGYKSSGIGRENHKMMLDHYQQTKNLLVSYDENKLGFF</sequence>
<keyword evidence="8" id="KW-1185">Reference proteome</keyword>
<dbReference type="InterPro" id="IPR029510">
    <property type="entry name" value="Ald_DH_CS_GLU"/>
</dbReference>
<dbReference type="FunFam" id="3.40.605.10:FF:000001">
    <property type="entry name" value="Aldehyde dehydrogenase 1"/>
    <property type="match status" value="1"/>
</dbReference>
<dbReference type="InterPro" id="IPR016160">
    <property type="entry name" value="Ald_DH_CS_CYS"/>
</dbReference>
<dbReference type="InterPro" id="IPR016163">
    <property type="entry name" value="Ald_DH_C"/>
</dbReference>